<dbReference type="InterPro" id="IPR011006">
    <property type="entry name" value="CheY-like_superfamily"/>
</dbReference>
<dbReference type="InterPro" id="IPR005467">
    <property type="entry name" value="His_kinase_dom"/>
</dbReference>
<evidence type="ECO:0000313" key="13">
    <source>
        <dbReference type="Proteomes" id="UP000800235"/>
    </source>
</evidence>
<dbReference type="InterPro" id="IPR003661">
    <property type="entry name" value="HisK_dim/P_dom"/>
</dbReference>
<evidence type="ECO:0000256" key="9">
    <source>
        <dbReference type="SAM" id="Phobius"/>
    </source>
</evidence>
<dbReference type="PANTHER" id="PTHR43047">
    <property type="entry name" value="TWO-COMPONENT HISTIDINE PROTEIN KINASE"/>
    <property type="match status" value="1"/>
</dbReference>
<dbReference type="GO" id="GO:0000155">
    <property type="term" value="F:phosphorelay sensor kinase activity"/>
    <property type="evidence" value="ECO:0007669"/>
    <property type="project" value="InterPro"/>
</dbReference>
<keyword evidence="9" id="KW-1133">Transmembrane helix</keyword>
<name>A0A9P4TX29_9PEZI</name>
<dbReference type="EMBL" id="MU007056">
    <property type="protein sequence ID" value="KAF2428081.1"/>
    <property type="molecule type" value="Genomic_DNA"/>
</dbReference>
<feature type="domain" description="Response regulatory" evidence="11">
    <location>
        <begin position="821"/>
        <end position="958"/>
    </location>
</feature>
<feature type="coiled-coil region" evidence="7">
    <location>
        <begin position="489"/>
        <end position="516"/>
    </location>
</feature>
<evidence type="ECO:0000256" key="7">
    <source>
        <dbReference type="SAM" id="Coils"/>
    </source>
</evidence>
<dbReference type="SUPFAM" id="SSF47384">
    <property type="entry name" value="Homodimeric domain of signal transducing histidine kinase"/>
    <property type="match status" value="1"/>
</dbReference>
<dbReference type="Gene3D" id="3.30.565.10">
    <property type="entry name" value="Histidine kinase-like ATPase, C-terminal domain"/>
    <property type="match status" value="1"/>
</dbReference>
<keyword evidence="13" id="KW-1185">Reference proteome</keyword>
<comment type="caution">
    <text evidence="12">The sequence shown here is derived from an EMBL/GenBank/DDBJ whole genome shotgun (WGS) entry which is preliminary data.</text>
</comment>
<dbReference type="GO" id="GO:0005886">
    <property type="term" value="C:plasma membrane"/>
    <property type="evidence" value="ECO:0007669"/>
    <property type="project" value="TreeGrafter"/>
</dbReference>
<keyword evidence="4" id="KW-0808">Transferase</keyword>
<dbReference type="PROSITE" id="PS50110">
    <property type="entry name" value="RESPONSE_REGULATORY"/>
    <property type="match status" value="1"/>
</dbReference>
<evidence type="ECO:0000259" key="11">
    <source>
        <dbReference type="PROSITE" id="PS50110"/>
    </source>
</evidence>
<evidence type="ECO:0000256" key="2">
    <source>
        <dbReference type="ARBA" id="ARBA00012438"/>
    </source>
</evidence>
<protein>
    <recommendedName>
        <fullName evidence="2">histidine kinase</fullName>
        <ecNumber evidence="2">2.7.13.3</ecNumber>
    </recommendedName>
</protein>
<evidence type="ECO:0000256" key="8">
    <source>
        <dbReference type="SAM" id="MobiDB-lite"/>
    </source>
</evidence>
<evidence type="ECO:0000256" key="3">
    <source>
        <dbReference type="ARBA" id="ARBA00022553"/>
    </source>
</evidence>
<dbReference type="Gene3D" id="3.40.50.2300">
    <property type="match status" value="1"/>
</dbReference>
<feature type="modified residue" description="4-aspartylphosphate" evidence="6">
    <location>
        <position position="893"/>
    </location>
</feature>
<accession>A0A9P4TX29</accession>
<dbReference type="SMART" id="SM00448">
    <property type="entry name" value="REC"/>
    <property type="match status" value="1"/>
</dbReference>
<dbReference type="Pfam" id="PF00072">
    <property type="entry name" value="Response_reg"/>
    <property type="match status" value="1"/>
</dbReference>
<reference evidence="12" key="1">
    <citation type="journal article" date="2020" name="Stud. Mycol.">
        <title>101 Dothideomycetes genomes: a test case for predicting lifestyles and emergence of pathogens.</title>
        <authorList>
            <person name="Haridas S."/>
            <person name="Albert R."/>
            <person name="Binder M."/>
            <person name="Bloem J."/>
            <person name="Labutti K."/>
            <person name="Salamov A."/>
            <person name="Andreopoulos B."/>
            <person name="Baker S."/>
            <person name="Barry K."/>
            <person name="Bills G."/>
            <person name="Bluhm B."/>
            <person name="Cannon C."/>
            <person name="Castanera R."/>
            <person name="Culley D."/>
            <person name="Daum C."/>
            <person name="Ezra D."/>
            <person name="Gonzalez J."/>
            <person name="Henrissat B."/>
            <person name="Kuo A."/>
            <person name="Liang C."/>
            <person name="Lipzen A."/>
            <person name="Lutzoni F."/>
            <person name="Magnuson J."/>
            <person name="Mondo S."/>
            <person name="Nolan M."/>
            <person name="Ohm R."/>
            <person name="Pangilinan J."/>
            <person name="Park H.-J."/>
            <person name="Ramirez L."/>
            <person name="Alfaro M."/>
            <person name="Sun H."/>
            <person name="Tritt A."/>
            <person name="Yoshinaga Y."/>
            <person name="Zwiers L.-H."/>
            <person name="Turgeon B."/>
            <person name="Goodwin S."/>
            <person name="Spatafora J."/>
            <person name="Crous P."/>
            <person name="Grigoriev I."/>
        </authorList>
    </citation>
    <scope>NUCLEOTIDE SEQUENCE</scope>
    <source>
        <strain evidence="12">CBS 130266</strain>
    </source>
</reference>
<evidence type="ECO:0000256" key="4">
    <source>
        <dbReference type="ARBA" id="ARBA00022679"/>
    </source>
</evidence>
<comment type="catalytic activity">
    <reaction evidence="1">
        <text>ATP + protein L-histidine = ADP + protein N-phospho-L-histidine.</text>
        <dbReference type="EC" id="2.7.13.3"/>
    </reaction>
</comment>
<dbReference type="Pfam" id="PF00512">
    <property type="entry name" value="HisKA"/>
    <property type="match status" value="1"/>
</dbReference>
<dbReference type="PROSITE" id="PS50109">
    <property type="entry name" value="HIS_KIN"/>
    <property type="match status" value="1"/>
</dbReference>
<evidence type="ECO:0000256" key="6">
    <source>
        <dbReference type="PROSITE-ProRule" id="PRU00169"/>
    </source>
</evidence>
<evidence type="ECO:0000256" key="1">
    <source>
        <dbReference type="ARBA" id="ARBA00000085"/>
    </source>
</evidence>
<dbReference type="InterPro" id="IPR001789">
    <property type="entry name" value="Sig_transdc_resp-reg_receiver"/>
</dbReference>
<dbReference type="InterPro" id="IPR036890">
    <property type="entry name" value="HATPase_C_sf"/>
</dbReference>
<organism evidence="12 13">
    <name type="scientific">Tothia fuscella</name>
    <dbReference type="NCBI Taxonomy" id="1048955"/>
    <lineage>
        <taxon>Eukaryota</taxon>
        <taxon>Fungi</taxon>
        <taxon>Dikarya</taxon>
        <taxon>Ascomycota</taxon>
        <taxon>Pezizomycotina</taxon>
        <taxon>Dothideomycetes</taxon>
        <taxon>Pleosporomycetidae</taxon>
        <taxon>Venturiales</taxon>
        <taxon>Cylindrosympodiaceae</taxon>
        <taxon>Tothia</taxon>
    </lineage>
</organism>
<dbReference type="CDD" id="cd16922">
    <property type="entry name" value="HATPase_EvgS-ArcB-TorS-like"/>
    <property type="match status" value="1"/>
</dbReference>
<feature type="domain" description="Histidine kinase" evidence="10">
    <location>
        <begin position="529"/>
        <end position="772"/>
    </location>
</feature>
<dbReference type="OrthoDB" id="60033at2759"/>
<dbReference type="EC" id="2.7.13.3" evidence="2"/>
<dbReference type="SMART" id="SM00388">
    <property type="entry name" value="HisKA"/>
    <property type="match status" value="1"/>
</dbReference>
<dbReference type="SMART" id="SM00387">
    <property type="entry name" value="HATPase_c"/>
    <property type="match status" value="1"/>
</dbReference>
<dbReference type="InterPro" id="IPR036097">
    <property type="entry name" value="HisK_dim/P_sf"/>
</dbReference>
<feature type="transmembrane region" description="Helical" evidence="9">
    <location>
        <begin position="17"/>
        <end position="38"/>
    </location>
</feature>
<dbReference type="SUPFAM" id="SSF52172">
    <property type="entry name" value="CheY-like"/>
    <property type="match status" value="1"/>
</dbReference>
<evidence type="ECO:0000313" key="12">
    <source>
        <dbReference type="EMBL" id="KAF2428081.1"/>
    </source>
</evidence>
<dbReference type="Proteomes" id="UP000800235">
    <property type="component" value="Unassembled WGS sequence"/>
</dbReference>
<keyword evidence="5" id="KW-0418">Kinase</keyword>
<dbReference type="Pfam" id="PF02518">
    <property type="entry name" value="HATPase_c"/>
    <property type="match status" value="1"/>
</dbReference>
<dbReference type="AlphaFoldDB" id="A0A9P4TX29"/>
<keyword evidence="9" id="KW-0812">Transmembrane</keyword>
<dbReference type="PANTHER" id="PTHR43047:SF72">
    <property type="entry name" value="OSMOSENSING HISTIDINE PROTEIN KINASE SLN1"/>
    <property type="match status" value="1"/>
</dbReference>
<dbReference type="PRINTS" id="PR00344">
    <property type="entry name" value="BCTRLSENSOR"/>
</dbReference>
<dbReference type="InterPro" id="IPR004358">
    <property type="entry name" value="Sig_transdc_His_kin-like_C"/>
</dbReference>
<evidence type="ECO:0000259" key="10">
    <source>
        <dbReference type="PROSITE" id="PS50109"/>
    </source>
</evidence>
<gene>
    <name evidence="12" type="ORF">EJ08DRAFT_671501</name>
</gene>
<feature type="region of interest" description="Disordered" evidence="8">
    <location>
        <begin position="807"/>
        <end position="851"/>
    </location>
</feature>
<keyword evidence="3 6" id="KW-0597">Phosphoprotein</keyword>
<dbReference type="CDD" id="cd17546">
    <property type="entry name" value="REC_hyHK_CKI1_RcsC-like"/>
    <property type="match status" value="1"/>
</dbReference>
<dbReference type="SUPFAM" id="SSF55874">
    <property type="entry name" value="ATPase domain of HSP90 chaperone/DNA topoisomerase II/histidine kinase"/>
    <property type="match status" value="1"/>
</dbReference>
<dbReference type="CDD" id="cd00082">
    <property type="entry name" value="HisKA"/>
    <property type="match status" value="1"/>
</dbReference>
<sequence>MHFAHRTTTTPATSSPLAALVLISNLIVLSVIIVATWITNHKFVLVVASNTLALTASLKADQIASSLLLVQSSVRSITTRALIRNSLHQYNNNPEYEDWGTALEDLIVSLNGGHGNGLLLQAKIFSLNAPPAGREGNNTLIQATGFGILNEISLSTHGPSDQKVYLGDATYGYPTNLYPNLTYTLNKNGRATATIVRYGSTILDWNTVLLVGPYMTNETYSLQSMTMAIRDPVEFTNSLGWITIVADASVLMQAIESQEGLESSGTALLVGPTSQTNKFPKHYIWNSEQQAAPENYEVRFVLPPNDTHHRHDSYSHFQNQSTFNVTQYPATIKALTDKSGDRNNAGSIISTTNEQKKRVAVGYAMKNTPIVDWVIIVEQSRKEVWKPINHLRDLLIICAFSVVAFLISLDLDLEDGICHHLGNDETRDELPERSLQTSAQFRRRIRGITVKTVDERSIHEFRVTSKVKENRHFVEDELSDLTRTFNAMCDELMVNYDRLEDRVKQRTAELQESKANEAANEMKTLFVANISHELKTPLNGIIGMAQTAEAEDNLEGLKRDMRTILLQGDLLQKLIEDLLSFREQGISLHVAFEDPQDVFGPDQDRSENTLHIIGNGPVRNLVVWGDKTRMLQVIINLTSNALKFTPSGGESLFQFDVLEREVRRRKPHRLPNMERVRDFHSSLQQGAILDNAQFLNFEFEVRDSGPGIPTHLQQKIFELFFQGDYTLSKKYSGTGLGLSICQQLTDLMQGSIHLKSQEGSGSTFTLRIPLKLVATRPASTYFASKSSSKQSSEKDLVAKLTSFGFEKPSQEPASISRPDLSLEINEPSKTPRKAAPPFISRNTAPDSKDSGKAAEKNLKILIAEDNKTNQMIALEMVTASLAISAQYDLILMDVQMPNMDGLEATRLIWKAGFTNPIVALSADAGMDDFVSKPIQMAALRKMLNTFCPDERRSSTTTA</sequence>
<keyword evidence="7" id="KW-0175">Coiled coil</keyword>
<proteinExistence type="predicted"/>
<dbReference type="InterPro" id="IPR003594">
    <property type="entry name" value="HATPase_dom"/>
</dbReference>
<keyword evidence="9" id="KW-0472">Membrane</keyword>
<dbReference type="Gene3D" id="1.10.287.130">
    <property type="match status" value="1"/>
</dbReference>
<dbReference type="GO" id="GO:0009927">
    <property type="term" value="F:histidine phosphotransfer kinase activity"/>
    <property type="evidence" value="ECO:0007669"/>
    <property type="project" value="TreeGrafter"/>
</dbReference>
<evidence type="ECO:0000256" key="5">
    <source>
        <dbReference type="ARBA" id="ARBA00022777"/>
    </source>
</evidence>